<dbReference type="EMBL" id="KN822036">
    <property type="protein sequence ID" value="KIM63280.1"/>
    <property type="molecule type" value="Genomic_DNA"/>
</dbReference>
<dbReference type="OrthoDB" id="2661805at2759"/>
<proteinExistence type="predicted"/>
<dbReference type="InParanoid" id="A0A0C3DRI9"/>
<organism evidence="1 2">
    <name type="scientific">Scleroderma citrinum Foug A</name>
    <dbReference type="NCBI Taxonomy" id="1036808"/>
    <lineage>
        <taxon>Eukaryota</taxon>
        <taxon>Fungi</taxon>
        <taxon>Dikarya</taxon>
        <taxon>Basidiomycota</taxon>
        <taxon>Agaricomycotina</taxon>
        <taxon>Agaricomycetes</taxon>
        <taxon>Agaricomycetidae</taxon>
        <taxon>Boletales</taxon>
        <taxon>Sclerodermatineae</taxon>
        <taxon>Sclerodermataceae</taxon>
        <taxon>Scleroderma</taxon>
    </lineage>
</organism>
<accession>A0A0C3DRI9</accession>
<gene>
    <name evidence="1" type="ORF">SCLCIDRAFT_46055</name>
</gene>
<dbReference type="Proteomes" id="UP000053989">
    <property type="component" value="Unassembled WGS sequence"/>
</dbReference>
<dbReference type="HOGENOM" id="CLU_204263_1_0_1"/>
<feature type="non-terminal residue" evidence="1">
    <location>
        <position position="1"/>
    </location>
</feature>
<protein>
    <recommendedName>
        <fullName evidence="3">Reverse transcriptase Ty1/copia-type domain-containing protein</fullName>
    </recommendedName>
</protein>
<name>A0A0C3DRI9_9AGAM</name>
<reference evidence="2" key="2">
    <citation type="submission" date="2015-01" db="EMBL/GenBank/DDBJ databases">
        <title>Evolutionary Origins and Diversification of the Mycorrhizal Mutualists.</title>
        <authorList>
            <consortium name="DOE Joint Genome Institute"/>
            <consortium name="Mycorrhizal Genomics Consortium"/>
            <person name="Kohler A."/>
            <person name="Kuo A."/>
            <person name="Nagy L.G."/>
            <person name="Floudas D."/>
            <person name="Copeland A."/>
            <person name="Barry K.W."/>
            <person name="Cichocki N."/>
            <person name="Veneault-Fourrey C."/>
            <person name="LaButti K."/>
            <person name="Lindquist E.A."/>
            <person name="Lipzen A."/>
            <person name="Lundell T."/>
            <person name="Morin E."/>
            <person name="Murat C."/>
            <person name="Riley R."/>
            <person name="Ohm R."/>
            <person name="Sun H."/>
            <person name="Tunlid A."/>
            <person name="Henrissat B."/>
            <person name="Grigoriev I.V."/>
            <person name="Hibbett D.S."/>
            <person name="Martin F."/>
        </authorList>
    </citation>
    <scope>NUCLEOTIDE SEQUENCE [LARGE SCALE GENOMIC DNA]</scope>
    <source>
        <strain evidence="2">Foug A</strain>
    </source>
</reference>
<evidence type="ECO:0008006" key="3">
    <source>
        <dbReference type="Google" id="ProtNLM"/>
    </source>
</evidence>
<evidence type="ECO:0000313" key="2">
    <source>
        <dbReference type="Proteomes" id="UP000053989"/>
    </source>
</evidence>
<sequence length="69" mass="7657">DARTIVLSQTTYIDAILTKYNFSDLKPLSIPMDPNIQLSRNQAPSSPTEAARMKHIPYRAGVSSLMHLA</sequence>
<evidence type="ECO:0000313" key="1">
    <source>
        <dbReference type="EMBL" id="KIM63280.1"/>
    </source>
</evidence>
<reference evidence="1 2" key="1">
    <citation type="submission" date="2014-04" db="EMBL/GenBank/DDBJ databases">
        <authorList>
            <consortium name="DOE Joint Genome Institute"/>
            <person name="Kuo A."/>
            <person name="Kohler A."/>
            <person name="Nagy L.G."/>
            <person name="Floudas D."/>
            <person name="Copeland A."/>
            <person name="Barry K.W."/>
            <person name="Cichocki N."/>
            <person name="Veneault-Fourrey C."/>
            <person name="LaButti K."/>
            <person name="Lindquist E.A."/>
            <person name="Lipzen A."/>
            <person name="Lundell T."/>
            <person name="Morin E."/>
            <person name="Murat C."/>
            <person name="Sun H."/>
            <person name="Tunlid A."/>
            <person name="Henrissat B."/>
            <person name="Grigoriev I.V."/>
            <person name="Hibbett D.S."/>
            <person name="Martin F."/>
            <person name="Nordberg H.P."/>
            <person name="Cantor M.N."/>
            <person name="Hua S.X."/>
        </authorList>
    </citation>
    <scope>NUCLEOTIDE SEQUENCE [LARGE SCALE GENOMIC DNA]</scope>
    <source>
        <strain evidence="1 2">Foug A</strain>
    </source>
</reference>
<dbReference type="STRING" id="1036808.A0A0C3DRI9"/>
<feature type="non-terminal residue" evidence="1">
    <location>
        <position position="69"/>
    </location>
</feature>
<dbReference type="AlphaFoldDB" id="A0A0C3DRI9"/>
<keyword evidence="2" id="KW-1185">Reference proteome</keyword>